<evidence type="ECO:0000313" key="9">
    <source>
        <dbReference type="Proteomes" id="UP000234384"/>
    </source>
</evidence>
<comment type="similarity">
    <text evidence="2">Belongs to the GtrA family.</text>
</comment>
<dbReference type="PANTHER" id="PTHR38459:SF1">
    <property type="entry name" value="PROPHAGE BACTOPRENOL-LINKED GLUCOSE TRANSLOCASE HOMOLOG"/>
    <property type="match status" value="1"/>
</dbReference>
<dbReference type="PANTHER" id="PTHR38459">
    <property type="entry name" value="PROPHAGE BACTOPRENOL-LINKED GLUCOSE TRANSLOCASE HOMOLOG"/>
    <property type="match status" value="1"/>
</dbReference>
<evidence type="ECO:0000256" key="5">
    <source>
        <dbReference type="ARBA" id="ARBA00023136"/>
    </source>
</evidence>
<reference evidence="8 9" key="1">
    <citation type="submission" date="2017-12" db="EMBL/GenBank/DDBJ databases">
        <title>Phylogenetic diversity of female urinary microbiome.</title>
        <authorList>
            <person name="Thomas-White K."/>
            <person name="Wolfe A.J."/>
        </authorList>
    </citation>
    <scope>NUCLEOTIDE SEQUENCE [LARGE SCALE GENOMIC DNA]</scope>
    <source>
        <strain evidence="8 9">UMB0898</strain>
    </source>
</reference>
<accession>A0A2I1K020</accession>
<evidence type="ECO:0000256" key="2">
    <source>
        <dbReference type="ARBA" id="ARBA00009399"/>
    </source>
</evidence>
<keyword evidence="4 6" id="KW-1133">Transmembrane helix</keyword>
<proteinExistence type="inferred from homology"/>
<evidence type="ECO:0000256" key="1">
    <source>
        <dbReference type="ARBA" id="ARBA00004141"/>
    </source>
</evidence>
<keyword evidence="3 6" id="KW-0812">Transmembrane</keyword>
<feature type="transmembrane region" description="Helical" evidence="6">
    <location>
        <begin position="82"/>
        <end position="103"/>
    </location>
</feature>
<evidence type="ECO:0000313" key="8">
    <source>
        <dbReference type="EMBL" id="PKY89034.1"/>
    </source>
</evidence>
<dbReference type="OrthoDB" id="9807815at2"/>
<evidence type="ECO:0000256" key="4">
    <source>
        <dbReference type="ARBA" id="ARBA00022989"/>
    </source>
</evidence>
<dbReference type="GO" id="GO:0005886">
    <property type="term" value="C:plasma membrane"/>
    <property type="evidence" value="ECO:0007669"/>
    <property type="project" value="TreeGrafter"/>
</dbReference>
<gene>
    <name evidence="8" type="ORF">CYJ57_04670</name>
</gene>
<comment type="subcellular location">
    <subcellularLocation>
        <location evidence="1">Membrane</location>
        <topology evidence="1">Multi-pass membrane protein</topology>
    </subcellularLocation>
</comment>
<evidence type="ECO:0000256" key="3">
    <source>
        <dbReference type="ARBA" id="ARBA00022692"/>
    </source>
</evidence>
<dbReference type="RefSeq" id="WP_101954270.1">
    <property type="nucleotide sequence ID" value="NZ_PKHE01000010.1"/>
</dbReference>
<dbReference type="Proteomes" id="UP000234384">
    <property type="component" value="Unassembled WGS sequence"/>
</dbReference>
<keyword evidence="5 6" id="KW-0472">Membrane</keyword>
<dbReference type="GO" id="GO:0000271">
    <property type="term" value="P:polysaccharide biosynthetic process"/>
    <property type="evidence" value="ECO:0007669"/>
    <property type="project" value="InterPro"/>
</dbReference>
<dbReference type="AlphaFoldDB" id="A0A2I1K020"/>
<dbReference type="InterPro" id="IPR051401">
    <property type="entry name" value="GtrA_CellWall_Glycosyl"/>
</dbReference>
<feature type="transmembrane region" description="Helical" evidence="6">
    <location>
        <begin position="12"/>
        <end position="36"/>
    </location>
</feature>
<dbReference type="InterPro" id="IPR007267">
    <property type="entry name" value="GtrA_DPMS_TM"/>
</dbReference>
<evidence type="ECO:0000259" key="7">
    <source>
        <dbReference type="Pfam" id="PF04138"/>
    </source>
</evidence>
<sequence>MNKCFTLNKELILQLSKFVLVGGSATLVDMVILYIANSVLGIHHLIAATIAFIIATFYNYYLSMRFVFKSRYDETGKRKEMIIFYTLSVCGLILTIIGLAILVDGFQQPVMLSKIIVGVFVMIFNFVTRKIFLEQAE</sequence>
<dbReference type="Pfam" id="PF04138">
    <property type="entry name" value="GtrA_DPMS_TM"/>
    <property type="match status" value="1"/>
</dbReference>
<protein>
    <submittedName>
        <fullName evidence="8">GtrA family protein</fullName>
    </submittedName>
</protein>
<feature type="transmembrane region" description="Helical" evidence="6">
    <location>
        <begin position="109"/>
        <end position="127"/>
    </location>
</feature>
<feature type="transmembrane region" description="Helical" evidence="6">
    <location>
        <begin position="42"/>
        <end position="61"/>
    </location>
</feature>
<feature type="domain" description="GtrA/DPMS transmembrane" evidence="7">
    <location>
        <begin position="17"/>
        <end position="132"/>
    </location>
</feature>
<organism evidence="8 9">
    <name type="scientific">Falseniella ignava</name>
    <dbReference type="NCBI Taxonomy" id="137730"/>
    <lineage>
        <taxon>Bacteria</taxon>
        <taxon>Bacillati</taxon>
        <taxon>Bacillota</taxon>
        <taxon>Bacilli</taxon>
        <taxon>Lactobacillales</taxon>
        <taxon>Aerococcaceae</taxon>
        <taxon>Falseniella</taxon>
    </lineage>
</organism>
<name>A0A2I1K020_9LACT</name>
<dbReference type="EMBL" id="PKHE01000010">
    <property type="protein sequence ID" value="PKY89034.1"/>
    <property type="molecule type" value="Genomic_DNA"/>
</dbReference>
<comment type="caution">
    <text evidence="8">The sequence shown here is derived from an EMBL/GenBank/DDBJ whole genome shotgun (WGS) entry which is preliminary data.</text>
</comment>
<evidence type="ECO:0000256" key="6">
    <source>
        <dbReference type="SAM" id="Phobius"/>
    </source>
</evidence>